<gene>
    <name evidence="2" type="ORF">GPECTOR_18g93</name>
</gene>
<reference evidence="3" key="1">
    <citation type="journal article" date="2016" name="Nat. Commun.">
        <title>The Gonium pectorale genome demonstrates co-option of cell cycle regulation during the evolution of multicellularity.</title>
        <authorList>
            <person name="Hanschen E.R."/>
            <person name="Marriage T.N."/>
            <person name="Ferris P.J."/>
            <person name="Hamaji T."/>
            <person name="Toyoda A."/>
            <person name="Fujiyama A."/>
            <person name="Neme R."/>
            <person name="Noguchi H."/>
            <person name="Minakuchi Y."/>
            <person name="Suzuki M."/>
            <person name="Kawai-Toyooka H."/>
            <person name="Smith D.R."/>
            <person name="Sparks H."/>
            <person name="Anderson J."/>
            <person name="Bakaric R."/>
            <person name="Luria V."/>
            <person name="Karger A."/>
            <person name="Kirschner M.W."/>
            <person name="Durand P.M."/>
            <person name="Michod R.E."/>
            <person name="Nozaki H."/>
            <person name="Olson B.J."/>
        </authorList>
    </citation>
    <scope>NUCLEOTIDE SEQUENCE [LARGE SCALE GENOMIC DNA]</scope>
    <source>
        <strain evidence="3">NIES-2863</strain>
    </source>
</reference>
<feature type="region of interest" description="Disordered" evidence="1">
    <location>
        <begin position="101"/>
        <end position="125"/>
    </location>
</feature>
<evidence type="ECO:0000313" key="2">
    <source>
        <dbReference type="EMBL" id="KXZ50119.1"/>
    </source>
</evidence>
<sequence>MSNSAPDRLAANKAVVGEAIACCINTALKLPDLIARDQGAQLTELSSQLVSREQLITATCSCVTRQLPAAVDVYGASLDAVARPVGGLLAASARLEAVLASAESRGATRPEGSEPLQEEPLQPPS</sequence>
<dbReference type="OrthoDB" id="10550551at2759"/>
<dbReference type="STRING" id="33097.A0A150GJW7"/>
<dbReference type="EMBL" id="LSYV01000019">
    <property type="protein sequence ID" value="KXZ50119.1"/>
    <property type="molecule type" value="Genomic_DNA"/>
</dbReference>
<protein>
    <submittedName>
        <fullName evidence="2">Uncharacterized protein</fullName>
    </submittedName>
</protein>
<dbReference type="AlphaFoldDB" id="A0A150GJW7"/>
<organism evidence="2 3">
    <name type="scientific">Gonium pectorale</name>
    <name type="common">Green alga</name>
    <dbReference type="NCBI Taxonomy" id="33097"/>
    <lineage>
        <taxon>Eukaryota</taxon>
        <taxon>Viridiplantae</taxon>
        <taxon>Chlorophyta</taxon>
        <taxon>core chlorophytes</taxon>
        <taxon>Chlorophyceae</taxon>
        <taxon>CS clade</taxon>
        <taxon>Chlamydomonadales</taxon>
        <taxon>Volvocaceae</taxon>
        <taxon>Gonium</taxon>
    </lineage>
</organism>
<dbReference type="Proteomes" id="UP000075714">
    <property type="component" value="Unassembled WGS sequence"/>
</dbReference>
<evidence type="ECO:0000256" key="1">
    <source>
        <dbReference type="SAM" id="MobiDB-lite"/>
    </source>
</evidence>
<accession>A0A150GJW7</accession>
<evidence type="ECO:0000313" key="3">
    <source>
        <dbReference type="Proteomes" id="UP000075714"/>
    </source>
</evidence>
<feature type="compositionally biased region" description="Low complexity" evidence="1">
    <location>
        <begin position="113"/>
        <end position="125"/>
    </location>
</feature>
<comment type="caution">
    <text evidence="2">The sequence shown here is derived from an EMBL/GenBank/DDBJ whole genome shotgun (WGS) entry which is preliminary data.</text>
</comment>
<name>A0A150GJW7_GONPE</name>
<proteinExistence type="predicted"/>
<keyword evidence="3" id="KW-1185">Reference proteome</keyword>